<dbReference type="InterPro" id="IPR001854">
    <property type="entry name" value="Ribosomal_uL29"/>
</dbReference>
<dbReference type="Proteomes" id="UP000298264">
    <property type="component" value="Unassembled WGS sequence"/>
</dbReference>
<dbReference type="GO" id="GO:0005840">
    <property type="term" value="C:ribosome"/>
    <property type="evidence" value="ECO:0007669"/>
    <property type="project" value="UniProtKB-KW"/>
</dbReference>
<dbReference type="AlphaFoldDB" id="A0A4R9LPI9"/>
<keyword evidence="2 5" id="KW-0689">Ribosomal protein</keyword>
<dbReference type="InterPro" id="IPR036049">
    <property type="entry name" value="Ribosomal_uL29_sf"/>
</dbReference>
<keyword evidence="3 5" id="KW-0687">Ribonucleoprotein</keyword>
<dbReference type="RefSeq" id="WP_135765061.1">
    <property type="nucleotide sequence ID" value="NZ_RQHV01000061.1"/>
</dbReference>
<evidence type="ECO:0000256" key="5">
    <source>
        <dbReference type="HAMAP-Rule" id="MF_00374"/>
    </source>
</evidence>
<evidence type="ECO:0000256" key="2">
    <source>
        <dbReference type="ARBA" id="ARBA00022980"/>
    </source>
</evidence>
<dbReference type="Pfam" id="PF00831">
    <property type="entry name" value="Ribosomal_L29"/>
    <property type="match status" value="1"/>
</dbReference>
<dbReference type="GO" id="GO:0006412">
    <property type="term" value="P:translation"/>
    <property type="evidence" value="ECO:0007669"/>
    <property type="project" value="UniProtKB-UniRule"/>
</dbReference>
<accession>A0A4R9LPI9</accession>
<evidence type="ECO:0000313" key="8">
    <source>
        <dbReference type="Proteomes" id="UP000298264"/>
    </source>
</evidence>
<gene>
    <name evidence="5 7" type="primary">rpmC</name>
    <name evidence="7" type="ORF">EHS11_14240</name>
</gene>
<evidence type="ECO:0000256" key="6">
    <source>
        <dbReference type="SAM" id="MobiDB-lite"/>
    </source>
</evidence>
<comment type="caution">
    <text evidence="7">The sequence shown here is derived from an EMBL/GenBank/DDBJ whole genome shotgun (WGS) entry which is preliminary data.</text>
</comment>
<dbReference type="SUPFAM" id="SSF46561">
    <property type="entry name" value="Ribosomal protein L29 (L29p)"/>
    <property type="match status" value="1"/>
</dbReference>
<reference evidence="7" key="1">
    <citation type="journal article" date="2019" name="PLoS Negl. Trop. Dis.">
        <title>Revisiting the worldwide diversity of Leptospira species in the environment.</title>
        <authorList>
            <person name="Vincent A.T."/>
            <person name="Schiettekatte O."/>
            <person name="Bourhy P."/>
            <person name="Veyrier F.J."/>
            <person name="Picardeau M."/>
        </authorList>
    </citation>
    <scope>NUCLEOTIDE SEQUENCE [LARGE SCALE GENOMIC DNA]</scope>
    <source>
        <strain evidence="7">201400974</strain>
    </source>
</reference>
<keyword evidence="8" id="KW-1185">Reference proteome</keyword>
<protein>
    <recommendedName>
        <fullName evidence="4 5">Large ribosomal subunit protein uL29</fullName>
    </recommendedName>
</protein>
<dbReference type="HAMAP" id="MF_00374">
    <property type="entry name" value="Ribosomal_uL29"/>
    <property type="match status" value="1"/>
</dbReference>
<dbReference type="NCBIfam" id="TIGR00012">
    <property type="entry name" value="L29"/>
    <property type="match status" value="1"/>
</dbReference>
<dbReference type="GO" id="GO:0003735">
    <property type="term" value="F:structural constituent of ribosome"/>
    <property type="evidence" value="ECO:0007669"/>
    <property type="project" value="InterPro"/>
</dbReference>
<dbReference type="EMBL" id="RQHV01000061">
    <property type="protein sequence ID" value="TGN08091.1"/>
    <property type="molecule type" value="Genomic_DNA"/>
</dbReference>
<evidence type="ECO:0000256" key="4">
    <source>
        <dbReference type="ARBA" id="ARBA00035204"/>
    </source>
</evidence>
<sequence length="90" mass="10038">MKDNFRSLSVDELKKEVQSASEEVRKARFQFGVTRSLENPKLIHNQKKRIAQALTIQREKELAAAGKLKQIPPKAGKAAPVAKATKGKKK</sequence>
<name>A0A4R9LPI9_9LEPT</name>
<evidence type="ECO:0000256" key="1">
    <source>
        <dbReference type="ARBA" id="ARBA00009254"/>
    </source>
</evidence>
<dbReference type="Gene3D" id="1.10.287.310">
    <property type="match status" value="1"/>
</dbReference>
<dbReference type="GO" id="GO:1990904">
    <property type="term" value="C:ribonucleoprotein complex"/>
    <property type="evidence" value="ECO:0007669"/>
    <property type="project" value="UniProtKB-KW"/>
</dbReference>
<evidence type="ECO:0000313" key="7">
    <source>
        <dbReference type="EMBL" id="TGN08091.1"/>
    </source>
</evidence>
<dbReference type="OrthoDB" id="331322at2"/>
<organism evidence="7 8">
    <name type="scientific">Leptospira ilyithenensis</name>
    <dbReference type="NCBI Taxonomy" id="2484901"/>
    <lineage>
        <taxon>Bacteria</taxon>
        <taxon>Pseudomonadati</taxon>
        <taxon>Spirochaetota</taxon>
        <taxon>Spirochaetia</taxon>
        <taxon>Leptospirales</taxon>
        <taxon>Leptospiraceae</taxon>
        <taxon>Leptospira</taxon>
    </lineage>
</organism>
<feature type="compositionally biased region" description="Low complexity" evidence="6">
    <location>
        <begin position="72"/>
        <end position="84"/>
    </location>
</feature>
<proteinExistence type="inferred from homology"/>
<evidence type="ECO:0000256" key="3">
    <source>
        <dbReference type="ARBA" id="ARBA00023274"/>
    </source>
</evidence>
<feature type="region of interest" description="Disordered" evidence="6">
    <location>
        <begin position="71"/>
        <end position="90"/>
    </location>
</feature>
<comment type="similarity">
    <text evidence="1 5">Belongs to the universal ribosomal protein uL29 family.</text>
</comment>